<evidence type="ECO:0000256" key="6">
    <source>
        <dbReference type="ARBA" id="ARBA00023136"/>
    </source>
</evidence>
<feature type="transmembrane region" description="Helical" evidence="7">
    <location>
        <begin position="160"/>
        <end position="180"/>
    </location>
</feature>
<name>A0A832I035_UNCEI</name>
<gene>
    <name evidence="9" type="ORF">ENR23_03785</name>
</gene>
<evidence type="ECO:0000256" key="2">
    <source>
        <dbReference type="ARBA" id="ARBA00009045"/>
    </source>
</evidence>
<dbReference type="Pfam" id="PF01694">
    <property type="entry name" value="Rhomboid"/>
    <property type="match status" value="1"/>
</dbReference>
<protein>
    <submittedName>
        <fullName evidence="9">Rhomboid family intramembrane serine protease</fullName>
    </submittedName>
</protein>
<feature type="transmembrane region" description="Helical" evidence="7">
    <location>
        <begin position="21"/>
        <end position="43"/>
    </location>
</feature>
<evidence type="ECO:0000256" key="7">
    <source>
        <dbReference type="SAM" id="Phobius"/>
    </source>
</evidence>
<dbReference type="FunFam" id="1.20.1540.10:FF:000027">
    <property type="entry name" value="Rhomboid family intramembrane serine protease"/>
    <property type="match status" value="1"/>
</dbReference>
<dbReference type="GO" id="GO:0004252">
    <property type="term" value="F:serine-type endopeptidase activity"/>
    <property type="evidence" value="ECO:0007669"/>
    <property type="project" value="InterPro"/>
</dbReference>
<reference evidence="9" key="1">
    <citation type="journal article" date="2020" name="mSystems">
        <title>Genome- and Community-Level Interaction Insights into Carbon Utilization and Element Cycling Functions of Hydrothermarchaeota in Hydrothermal Sediment.</title>
        <authorList>
            <person name="Zhou Z."/>
            <person name="Liu Y."/>
            <person name="Xu W."/>
            <person name="Pan J."/>
            <person name="Luo Z.H."/>
            <person name="Li M."/>
        </authorList>
    </citation>
    <scope>NUCLEOTIDE SEQUENCE [LARGE SCALE GENOMIC DNA]</scope>
    <source>
        <strain evidence="9">SpSt-381</strain>
    </source>
</reference>
<dbReference type="EMBL" id="DSQF01000006">
    <property type="protein sequence ID" value="HGZ42542.1"/>
    <property type="molecule type" value="Genomic_DNA"/>
</dbReference>
<evidence type="ECO:0000259" key="8">
    <source>
        <dbReference type="Pfam" id="PF01694"/>
    </source>
</evidence>
<organism evidence="9">
    <name type="scientific">Eiseniibacteriota bacterium</name>
    <dbReference type="NCBI Taxonomy" id="2212470"/>
    <lineage>
        <taxon>Bacteria</taxon>
        <taxon>Candidatus Eiseniibacteriota</taxon>
    </lineage>
</organism>
<proteinExistence type="inferred from homology"/>
<dbReference type="GO" id="GO:0016020">
    <property type="term" value="C:membrane"/>
    <property type="evidence" value="ECO:0007669"/>
    <property type="project" value="UniProtKB-SubCell"/>
</dbReference>
<evidence type="ECO:0000313" key="9">
    <source>
        <dbReference type="EMBL" id="HGZ42542.1"/>
    </source>
</evidence>
<comment type="similarity">
    <text evidence="2">Belongs to the peptidase S54 family.</text>
</comment>
<dbReference type="InterPro" id="IPR022764">
    <property type="entry name" value="Peptidase_S54_rhomboid_dom"/>
</dbReference>
<dbReference type="GO" id="GO:0006508">
    <property type="term" value="P:proteolysis"/>
    <property type="evidence" value="ECO:0007669"/>
    <property type="project" value="UniProtKB-KW"/>
</dbReference>
<feature type="transmembrane region" description="Helical" evidence="7">
    <location>
        <begin position="63"/>
        <end position="91"/>
    </location>
</feature>
<dbReference type="InterPro" id="IPR035952">
    <property type="entry name" value="Rhomboid-like_sf"/>
</dbReference>
<dbReference type="Gene3D" id="1.20.1540.10">
    <property type="entry name" value="Rhomboid-like"/>
    <property type="match status" value="1"/>
</dbReference>
<keyword evidence="4" id="KW-0378">Hydrolase</keyword>
<evidence type="ECO:0000256" key="5">
    <source>
        <dbReference type="ARBA" id="ARBA00022989"/>
    </source>
</evidence>
<feature type="transmembrane region" description="Helical" evidence="7">
    <location>
        <begin position="103"/>
        <end position="123"/>
    </location>
</feature>
<evidence type="ECO:0000256" key="1">
    <source>
        <dbReference type="ARBA" id="ARBA00004141"/>
    </source>
</evidence>
<evidence type="ECO:0000256" key="4">
    <source>
        <dbReference type="ARBA" id="ARBA00022801"/>
    </source>
</evidence>
<sequence length="235" mass="25636">MIPLRDENPSHRRPLVMRAIISLNLAAFAYELSLGPGLRAFFFEWGMVPARVTWAFAGFDSPLAASLTFVTSMFLHGGVMHLVGNLWYLWIFGDNVEDRLGHARFLAFYLAAGVVAALIQYATHPEARVPMVGASGAIAGVLGGYLVAFPRARIITLLPLFPFFQVVALPAVIVLGLWFLFQFFSGALALAGAPGGGIAWWAHIGGFAFGIVGMRLFGERRRRGGWRGVADDDRI</sequence>
<dbReference type="PANTHER" id="PTHR43731:SF14">
    <property type="entry name" value="PRESENILIN-ASSOCIATED RHOMBOID-LIKE PROTEIN, MITOCHONDRIAL"/>
    <property type="match status" value="1"/>
</dbReference>
<evidence type="ECO:0000256" key="3">
    <source>
        <dbReference type="ARBA" id="ARBA00022692"/>
    </source>
</evidence>
<accession>A0A832I035</accession>
<comment type="caution">
    <text evidence="9">The sequence shown here is derived from an EMBL/GenBank/DDBJ whole genome shotgun (WGS) entry which is preliminary data.</text>
</comment>
<keyword evidence="3 7" id="KW-0812">Transmembrane</keyword>
<dbReference type="PANTHER" id="PTHR43731">
    <property type="entry name" value="RHOMBOID PROTEASE"/>
    <property type="match status" value="1"/>
</dbReference>
<dbReference type="SUPFAM" id="SSF144091">
    <property type="entry name" value="Rhomboid-like"/>
    <property type="match status" value="1"/>
</dbReference>
<feature type="transmembrane region" description="Helical" evidence="7">
    <location>
        <begin position="200"/>
        <end position="217"/>
    </location>
</feature>
<keyword evidence="9" id="KW-0645">Protease</keyword>
<feature type="domain" description="Peptidase S54 rhomboid" evidence="8">
    <location>
        <begin position="68"/>
        <end position="213"/>
    </location>
</feature>
<dbReference type="AlphaFoldDB" id="A0A832I035"/>
<feature type="transmembrane region" description="Helical" evidence="7">
    <location>
        <begin position="129"/>
        <end position="148"/>
    </location>
</feature>
<dbReference type="InterPro" id="IPR050925">
    <property type="entry name" value="Rhomboid_protease_S54"/>
</dbReference>
<keyword evidence="6 7" id="KW-0472">Membrane</keyword>
<keyword evidence="5 7" id="KW-1133">Transmembrane helix</keyword>
<comment type="subcellular location">
    <subcellularLocation>
        <location evidence="1">Membrane</location>
        <topology evidence="1">Multi-pass membrane protein</topology>
    </subcellularLocation>
</comment>